<keyword evidence="1" id="KW-0812">Transmembrane</keyword>
<keyword evidence="1" id="KW-0472">Membrane</keyword>
<dbReference type="Proteomes" id="UP000532247">
    <property type="component" value="Unassembled WGS sequence"/>
</dbReference>
<dbReference type="EMBL" id="VTYF01000015">
    <property type="protein sequence ID" value="NOI11261.1"/>
    <property type="molecule type" value="Genomic_DNA"/>
</dbReference>
<keyword evidence="1" id="KW-1133">Transmembrane helix</keyword>
<feature type="transmembrane region" description="Helical" evidence="1">
    <location>
        <begin position="212"/>
        <end position="230"/>
    </location>
</feature>
<organism evidence="2 3">
    <name type="scientific">Vibrio alginolyticus</name>
    <dbReference type="NCBI Taxonomy" id="663"/>
    <lineage>
        <taxon>Bacteria</taxon>
        <taxon>Pseudomonadati</taxon>
        <taxon>Pseudomonadota</taxon>
        <taxon>Gammaproteobacteria</taxon>
        <taxon>Vibrionales</taxon>
        <taxon>Vibrionaceae</taxon>
        <taxon>Vibrio</taxon>
    </lineage>
</organism>
<accession>A0A7Y4F025</accession>
<evidence type="ECO:0000256" key="1">
    <source>
        <dbReference type="SAM" id="Phobius"/>
    </source>
</evidence>
<evidence type="ECO:0000313" key="2">
    <source>
        <dbReference type="EMBL" id="NOI11261.1"/>
    </source>
</evidence>
<gene>
    <name evidence="2" type="ORF">F0254_20710</name>
</gene>
<dbReference type="RefSeq" id="WP_171346164.1">
    <property type="nucleotide sequence ID" value="NZ_VTYF01000015.1"/>
</dbReference>
<evidence type="ECO:0000313" key="3">
    <source>
        <dbReference type="Proteomes" id="UP000532247"/>
    </source>
</evidence>
<dbReference type="AlphaFoldDB" id="A0A7Y4F025"/>
<proteinExistence type="predicted"/>
<reference evidence="2 3" key="1">
    <citation type="submission" date="2019-09" db="EMBL/GenBank/DDBJ databases">
        <title>Draft genome sequencing and comparative genomics of hatchery-associated Vibrios.</title>
        <authorList>
            <person name="Kehlet-Delgado H."/>
            <person name="Mueller R.S."/>
        </authorList>
    </citation>
    <scope>NUCLEOTIDE SEQUENCE [LARGE SCALE GENOMIC DNA]</scope>
    <source>
        <strain evidence="2 3">081416A</strain>
    </source>
</reference>
<comment type="caution">
    <text evidence="2">The sequence shown here is derived from an EMBL/GenBank/DDBJ whole genome shotgun (WGS) entry which is preliminary data.</text>
</comment>
<name>A0A7Y4F025_VIBAL</name>
<feature type="transmembrane region" description="Helical" evidence="1">
    <location>
        <begin position="165"/>
        <end position="187"/>
    </location>
</feature>
<sequence>MIGLNIWLSSVSLLNQLFPHTLLDDIELWLKRHRLTHDQQSELVEFYSDLKASGTKDKEALEALKDEYEASYGKDCLQCQFCRVALEGMGAGDGGLDHAMTEWFQPELALIVKTATRARTNRTDTKTSKGKGTDGKESPLQLLLKHETERRRIAKELRTIFKKPVMLIAISLFATYVAAMYGVSAFAGDTPKEEWSSIAIAYDSFGHWLDAWTQPILMVLGFIVVAYFYGCRWYDGEFRLELDKYVPGYSYYQAKVAGQFFSIMSVLVSPNGGAMKLKEALTEFQSSESLMSPYIGIHIDEMMSRCGSGEFELGQLDTGLLPSRVKMRLRVAGRAQNGLTTHLAFETISEHLAKDYGDAIVKRVNQSMTAVYMVTILLMLGAFVACLDGAFAKLDQMV</sequence>
<protein>
    <recommendedName>
        <fullName evidence="4">Type II secretion system protein GspF domain-containing protein</fullName>
    </recommendedName>
</protein>
<evidence type="ECO:0008006" key="4">
    <source>
        <dbReference type="Google" id="ProtNLM"/>
    </source>
</evidence>
<feature type="transmembrane region" description="Helical" evidence="1">
    <location>
        <begin position="370"/>
        <end position="392"/>
    </location>
</feature>